<name>A0AA40BI66_9PEZI</name>
<sequence>MATLLRLNYSCETYKPELQRLLCYNQGLLVLASTCVQQASGHSTIFHVFDTSQTFLAAIESFPNIVVEDMFARASNGFVVIGISILARGCGCPTWYVKGYDAYANLWTKQWIDLPDEIGPLELATAFEAFDGYFYALSAMPWSDHYNESVAAESTHYSRIRIPLSLQKFDAMESFAVPRAPCLSANGIRSNGGTRRCAYYTSDIVFKEMWITRRISNNDELRAWVSRCLAHQPRPEVYIDGSLDDQQAIRTWFPDAIDCHCLAEYVLRGGSFQWAHGEQQQQEEEEEIAKGAATTTVAEGKFPLLNFDDDNLCKKYHHHRTTSTTTWPRRQDAAGRPDPNYGTLNPASYAAIEKHE</sequence>
<evidence type="ECO:0000313" key="3">
    <source>
        <dbReference type="Proteomes" id="UP001172101"/>
    </source>
</evidence>
<dbReference type="Proteomes" id="UP001172101">
    <property type="component" value="Unassembled WGS sequence"/>
</dbReference>
<feature type="region of interest" description="Disordered" evidence="1">
    <location>
        <begin position="320"/>
        <end position="347"/>
    </location>
</feature>
<keyword evidence="3" id="KW-1185">Reference proteome</keyword>
<evidence type="ECO:0000313" key="2">
    <source>
        <dbReference type="EMBL" id="KAK0734694.1"/>
    </source>
</evidence>
<dbReference type="AlphaFoldDB" id="A0AA40BI66"/>
<evidence type="ECO:0000256" key="1">
    <source>
        <dbReference type="SAM" id="MobiDB-lite"/>
    </source>
</evidence>
<accession>A0AA40BI66</accession>
<reference evidence="2" key="1">
    <citation type="submission" date="2023-06" db="EMBL/GenBank/DDBJ databases">
        <title>Genome-scale phylogeny and comparative genomics of the fungal order Sordariales.</title>
        <authorList>
            <consortium name="Lawrence Berkeley National Laboratory"/>
            <person name="Hensen N."/>
            <person name="Bonometti L."/>
            <person name="Westerberg I."/>
            <person name="Brannstrom I.O."/>
            <person name="Guillou S."/>
            <person name="Cros-Aarteil S."/>
            <person name="Calhoun S."/>
            <person name="Haridas S."/>
            <person name="Kuo A."/>
            <person name="Mondo S."/>
            <person name="Pangilinan J."/>
            <person name="Riley R."/>
            <person name="LaButti K."/>
            <person name="Andreopoulos B."/>
            <person name="Lipzen A."/>
            <person name="Chen C."/>
            <person name="Yanf M."/>
            <person name="Daum C."/>
            <person name="Ng V."/>
            <person name="Clum A."/>
            <person name="Steindorff A."/>
            <person name="Ohm R."/>
            <person name="Martin F."/>
            <person name="Silar P."/>
            <person name="Natvig D."/>
            <person name="Lalanne C."/>
            <person name="Gautier V."/>
            <person name="Ament-velasquez S.L."/>
            <person name="Kruys A."/>
            <person name="Hutchinson M.I."/>
            <person name="Powell A.J."/>
            <person name="Barry K."/>
            <person name="Miller A.N."/>
            <person name="Grigoriev I.V."/>
            <person name="Debuchy R."/>
            <person name="Gladieux P."/>
            <person name="Thoren M.H."/>
            <person name="Johannesson H."/>
        </authorList>
    </citation>
    <scope>NUCLEOTIDE SEQUENCE</scope>
    <source>
        <strain evidence="2">SMH2392-1A</strain>
    </source>
</reference>
<proteinExistence type="predicted"/>
<protein>
    <submittedName>
        <fullName evidence="2">Uncharacterized protein</fullName>
    </submittedName>
</protein>
<gene>
    <name evidence="2" type="ORF">B0T26DRAFT_670953</name>
</gene>
<organism evidence="2 3">
    <name type="scientific">Lasiosphaeria miniovina</name>
    <dbReference type="NCBI Taxonomy" id="1954250"/>
    <lineage>
        <taxon>Eukaryota</taxon>
        <taxon>Fungi</taxon>
        <taxon>Dikarya</taxon>
        <taxon>Ascomycota</taxon>
        <taxon>Pezizomycotina</taxon>
        <taxon>Sordariomycetes</taxon>
        <taxon>Sordariomycetidae</taxon>
        <taxon>Sordariales</taxon>
        <taxon>Lasiosphaeriaceae</taxon>
        <taxon>Lasiosphaeria</taxon>
    </lineage>
</organism>
<dbReference type="GeneID" id="85322523"/>
<dbReference type="EMBL" id="JAUIRO010000001">
    <property type="protein sequence ID" value="KAK0734694.1"/>
    <property type="molecule type" value="Genomic_DNA"/>
</dbReference>
<comment type="caution">
    <text evidence="2">The sequence shown here is derived from an EMBL/GenBank/DDBJ whole genome shotgun (WGS) entry which is preliminary data.</text>
</comment>
<dbReference type="RefSeq" id="XP_060303571.1">
    <property type="nucleotide sequence ID" value="XM_060439253.1"/>
</dbReference>